<name>A0A926VLZ0_9CYAN</name>
<dbReference type="EMBL" id="JACJPW010000177">
    <property type="protein sequence ID" value="MBD2186210.1"/>
    <property type="molecule type" value="Genomic_DNA"/>
</dbReference>
<evidence type="ECO:0000256" key="1">
    <source>
        <dbReference type="ARBA" id="ARBA00006464"/>
    </source>
</evidence>
<reference evidence="4" key="2">
    <citation type="submission" date="2020-08" db="EMBL/GenBank/DDBJ databases">
        <authorList>
            <person name="Chen M."/>
            <person name="Teng W."/>
            <person name="Zhao L."/>
            <person name="Hu C."/>
            <person name="Zhou Y."/>
            <person name="Han B."/>
            <person name="Song L."/>
            <person name="Shu W."/>
        </authorList>
    </citation>
    <scope>NUCLEOTIDE SEQUENCE</scope>
    <source>
        <strain evidence="4">FACHB-1375</strain>
    </source>
</reference>
<dbReference type="Proteomes" id="UP000641646">
    <property type="component" value="Unassembled WGS sequence"/>
</dbReference>
<feature type="transmembrane region" description="Helical" evidence="2">
    <location>
        <begin position="38"/>
        <end position="62"/>
    </location>
</feature>
<dbReference type="PANTHER" id="PTHR30576">
    <property type="entry name" value="COLANIC BIOSYNTHESIS UDP-GLUCOSE LIPID CARRIER TRANSFERASE"/>
    <property type="match status" value="1"/>
</dbReference>
<keyword evidence="2" id="KW-0472">Membrane</keyword>
<accession>A0A926VLZ0</accession>
<evidence type="ECO:0000259" key="3">
    <source>
        <dbReference type="Pfam" id="PF02397"/>
    </source>
</evidence>
<protein>
    <submittedName>
        <fullName evidence="4">Sugar transferase</fullName>
    </submittedName>
</protein>
<reference evidence="4" key="1">
    <citation type="journal article" date="2015" name="ISME J.">
        <title>Draft Genome Sequence of Streptomyces incarnatus NRRL8089, which Produces the Nucleoside Antibiotic Sinefungin.</title>
        <authorList>
            <person name="Oshima K."/>
            <person name="Hattori M."/>
            <person name="Shimizu H."/>
            <person name="Fukuda K."/>
            <person name="Nemoto M."/>
            <person name="Inagaki K."/>
            <person name="Tamura T."/>
        </authorList>
    </citation>
    <scope>NUCLEOTIDE SEQUENCE</scope>
    <source>
        <strain evidence="4">FACHB-1375</strain>
    </source>
</reference>
<keyword evidence="2" id="KW-0812">Transmembrane</keyword>
<organism evidence="4 5">
    <name type="scientific">Aerosakkonema funiforme FACHB-1375</name>
    <dbReference type="NCBI Taxonomy" id="2949571"/>
    <lineage>
        <taxon>Bacteria</taxon>
        <taxon>Bacillati</taxon>
        <taxon>Cyanobacteriota</taxon>
        <taxon>Cyanophyceae</taxon>
        <taxon>Oscillatoriophycideae</taxon>
        <taxon>Aerosakkonematales</taxon>
        <taxon>Aerosakkonemataceae</taxon>
        <taxon>Aerosakkonema</taxon>
    </lineage>
</organism>
<dbReference type="AlphaFoldDB" id="A0A926VLZ0"/>
<dbReference type="PANTHER" id="PTHR30576:SF10">
    <property type="entry name" value="SLL5057 PROTEIN"/>
    <property type="match status" value="1"/>
</dbReference>
<feature type="domain" description="Bacterial sugar transferase" evidence="3">
    <location>
        <begin position="36"/>
        <end position="222"/>
    </location>
</feature>
<keyword evidence="5" id="KW-1185">Reference proteome</keyword>
<sequence>MNAVTSPPVTESTESVIEIVSLGLPTLHPSTRSIFKRLLDIVGSLVGLAILAILFVPIAIAIQLDSPGPIFYSQQRCGLHGQAIAIRKFRSMVQNAETLKSSVPNEAKGAIFKNENDPRVTRIGRFLRRTSLDELPQFWNVLIGEMSLVGTRPPTFDEVIQYSEHHWRRLDVKPGLTGEWQVSGRSTVKDFEAIVELDLRYQSLWSPWYDLAIIFKTIYVIVARAGAC</sequence>
<keyword evidence="2" id="KW-1133">Transmembrane helix</keyword>
<proteinExistence type="inferred from homology"/>
<keyword evidence="4" id="KW-0808">Transferase</keyword>
<dbReference type="Pfam" id="PF02397">
    <property type="entry name" value="Bac_transf"/>
    <property type="match status" value="1"/>
</dbReference>
<evidence type="ECO:0000256" key="2">
    <source>
        <dbReference type="SAM" id="Phobius"/>
    </source>
</evidence>
<comment type="similarity">
    <text evidence="1">Belongs to the bacterial sugar transferase family.</text>
</comment>
<evidence type="ECO:0000313" key="4">
    <source>
        <dbReference type="EMBL" id="MBD2186210.1"/>
    </source>
</evidence>
<gene>
    <name evidence="4" type="ORF">H6G03_35010</name>
</gene>
<evidence type="ECO:0000313" key="5">
    <source>
        <dbReference type="Proteomes" id="UP000641646"/>
    </source>
</evidence>
<dbReference type="InterPro" id="IPR003362">
    <property type="entry name" value="Bact_transf"/>
</dbReference>
<comment type="caution">
    <text evidence="4">The sequence shown here is derived from an EMBL/GenBank/DDBJ whole genome shotgun (WGS) entry which is preliminary data.</text>
</comment>
<dbReference type="GO" id="GO:0016780">
    <property type="term" value="F:phosphotransferase activity, for other substituted phosphate groups"/>
    <property type="evidence" value="ECO:0007669"/>
    <property type="project" value="TreeGrafter"/>
</dbReference>